<dbReference type="Gene3D" id="3.90.120.10">
    <property type="entry name" value="DNA Methylase, subunit A, domain 2"/>
    <property type="match status" value="1"/>
</dbReference>
<proteinExistence type="inferred from homology"/>
<dbReference type="GO" id="GO:0009307">
    <property type="term" value="P:DNA restriction-modification system"/>
    <property type="evidence" value="ECO:0007669"/>
    <property type="project" value="UniProtKB-KW"/>
</dbReference>
<gene>
    <name evidence="8" type="ORF">MGALLINA_06050</name>
</gene>
<dbReference type="Pfam" id="PF00145">
    <property type="entry name" value="DNA_methylase"/>
    <property type="match status" value="1"/>
</dbReference>
<protein>
    <recommendedName>
        <fullName evidence="7">Cytosine-specific methyltransferase</fullName>
        <ecNumber evidence="7">2.1.1.37</ecNumber>
    </recommendedName>
</protein>
<organism evidence="8 9">
    <name type="scientific">Mycoplasmopsis gallinarum</name>
    <dbReference type="NCBI Taxonomy" id="29557"/>
    <lineage>
        <taxon>Bacteria</taxon>
        <taxon>Bacillati</taxon>
        <taxon>Mycoplasmatota</taxon>
        <taxon>Mycoplasmoidales</taxon>
        <taxon>Metamycoplasmataceae</taxon>
        <taxon>Mycoplasmopsis</taxon>
    </lineage>
</organism>
<comment type="similarity">
    <text evidence="5 6">Belongs to the class I-like SAM-binding methyltransferase superfamily. C5-methyltransferase family.</text>
</comment>
<dbReference type="InterPro" id="IPR050750">
    <property type="entry name" value="C5-MTase"/>
</dbReference>
<evidence type="ECO:0000256" key="6">
    <source>
        <dbReference type="RuleBase" id="RU000416"/>
    </source>
</evidence>
<dbReference type="REBASE" id="159062">
    <property type="entry name" value="M.MgaIPTORF6050P"/>
</dbReference>
<dbReference type="PROSITE" id="PS51679">
    <property type="entry name" value="SAM_MT_C5"/>
    <property type="match status" value="1"/>
</dbReference>
<dbReference type="OrthoDB" id="9813719at2"/>
<dbReference type="Gene3D" id="3.40.50.150">
    <property type="entry name" value="Vaccinia Virus protein VP39"/>
    <property type="match status" value="1"/>
</dbReference>
<dbReference type="AlphaFoldDB" id="A0A168R6B0"/>
<sequence length="416" mass="49120">MKRKIRIFEAFSGIGSQNKSAKWVNEKLNYRSKFKVVATSDWDIGAIIAYAAIHHQLDIEEIKNLKAKTVDKYLIKHTFSKNSKEPLRNILKQNDFLKQVLYQANKKNHNQADIRKISGNFLEKFKIDLFTYSFPCQGLSVANMGRDKGINNKNSTSHLIWEVGRILSETDYRPKYLLLENVQSLVKKYHKEYEQWVNYLIQLGYKTFTGVFSADDHGSLQTRKRVFAISVLNNIKTPFKNDEEYIRFVNRLGQKYKLKTLEKRKEQYLKIYDLKNQNFSETREVLMNNTPSRIRSVENSIDLSNLQLAKERNFRINTLTTKQDRFPNAGYIPLENKNIKKLQYRFITPREAYKIMGFDEEDFNRLTPFIKTNVLNKDMLWRQAGNSIDTNILKRIFETIAEIDQINYSNEEEKNE</sequence>
<keyword evidence="1 5" id="KW-0489">Methyltransferase</keyword>
<evidence type="ECO:0000256" key="4">
    <source>
        <dbReference type="ARBA" id="ARBA00022747"/>
    </source>
</evidence>
<dbReference type="Proteomes" id="UP000076983">
    <property type="component" value="Unassembled WGS sequence"/>
</dbReference>
<evidence type="ECO:0000313" key="9">
    <source>
        <dbReference type="Proteomes" id="UP000076983"/>
    </source>
</evidence>
<keyword evidence="3 5" id="KW-0949">S-adenosyl-L-methionine</keyword>
<accession>A0A168R6B0</accession>
<keyword evidence="9" id="KW-1185">Reference proteome</keyword>
<dbReference type="NCBIfam" id="TIGR00675">
    <property type="entry name" value="dcm"/>
    <property type="match status" value="1"/>
</dbReference>
<comment type="catalytic activity">
    <reaction evidence="7">
        <text>a 2'-deoxycytidine in DNA + S-adenosyl-L-methionine = a 5-methyl-2'-deoxycytidine in DNA + S-adenosyl-L-homocysteine + H(+)</text>
        <dbReference type="Rhea" id="RHEA:13681"/>
        <dbReference type="Rhea" id="RHEA-COMP:11369"/>
        <dbReference type="Rhea" id="RHEA-COMP:11370"/>
        <dbReference type="ChEBI" id="CHEBI:15378"/>
        <dbReference type="ChEBI" id="CHEBI:57856"/>
        <dbReference type="ChEBI" id="CHEBI:59789"/>
        <dbReference type="ChEBI" id="CHEBI:85452"/>
        <dbReference type="ChEBI" id="CHEBI:85454"/>
        <dbReference type="EC" id="2.1.1.37"/>
    </reaction>
</comment>
<dbReference type="GO" id="GO:0003886">
    <property type="term" value="F:DNA (cytosine-5-)-methyltransferase activity"/>
    <property type="evidence" value="ECO:0007669"/>
    <property type="project" value="UniProtKB-EC"/>
</dbReference>
<dbReference type="EC" id="2.1.1.37" evidence="7"/>
<dbReference type="SUPFAM" id="SSF53335">
    <property type="entry name" value="S-adenosyl-L-methionine-dependent methyltransferases"/>
    <property type="match status" value="1"/>
</dbReference>
<dbReference type="PATRIC" id="fig|29557.3.peg.620"/>
<evidence type="ECO:0000256" key="5">
    <source>
        <dbReference type="PROSITE-ProRule" id="PRU01016"/>
    </source>
</evidence>
<dbReference type="PROSITE" id="PS00094">
    <property type="entry name" value="C5_MTASE_1"/>
    <property type="match status" value="1"/>
</dbReference>
<dbReference type="STRING" id="29557.MGALLINA_06050"/>
<dbReference type="InterPro" id="IPR029063">
    <property type="entry name" value="SAM-dependent_MTases_sf"/>
</dbReference>
<keyword evidence="2 5" id="KW-0808">Transferase</keyword>
<dbReference type="EMBL" id="LVLH01000052">
    <property type="protein sequence ID" value="OAB48639.1"/>
    <property type="molecule type" value="Genomic_DNA"/>
</dbReference>
<evidence type="ECO:0000256" key="2">
    <source>
        <dbReference type="ARBA" id="ARBA00022679"/>
    </source>
</evidence>
<dbReference type="InterPro" id="IPR001525">
    <property type="entry name" value="C5_MeTfrase"/>
</dbReference>
<dbReference type="PANTHER" id="PTHR46098">
    <property type="entry name" value="TRNA (CYTOSINE(38)-C(5))-METHYLTRANSFERASE"/>
    <property type="match status" value="1"/>
</dbReference>
<name>A0A168R6B0_9BACT</name>
<feature type="active site" evidence="5">
    <location>
        <position position="136"/>
    </location>
</feature>
<comment type="caution">
    <text evidence="8">The sequence shown here is derived from an EMBL/GenBank/DDBJ whole genome shotgun (WGS) entry which is preliminary data.</text>
</comment>
<dbReference type="GO" id="GO:0032259">
    <property type="term" value="P:methylation"/>
    <property type="evidence" value="ECO:0007669"/>
    <property type="project" value="UniProtKB-KW"/>
</dbReference>
<dbReference type="PRINTS" id="PR00105">
    <property type="entry name" value="C5METTRFRASE"/>
</dbReference>
<evidence type="ECO:0000313" key="8">
    <source>
        <dbReference type="EMBL" id="OAB48639.1"/>
    </source>
</evidence>
<keyword evidence="4" id="KW-0680">Restriction system</keyword>
<evidence type="ECO:0000256" key="3">
    <source>
        <dbReference type="ARBA" id="ARBA00022691"/>
    </source>
</evidence>
<reference evidence="8 9" key="1">
    <citation type="submission" date="2016-03" db="EMBL/GenBank/DDBJ databases">
        <title>Genome sequence of Mycoplasma gallinarum strain Mgn_IPT.</title>
        <authorList>
            <person name="Yacoub E."/>
            <person name="Sirand-Pugnet P."/>
            <person name="Barre A."/>
            <person name="Maurier F."/>
            <person name="Blanchard A."/>
            <person name="Ben Abdelmoumen B.M."/>
        </authorList>
    </citation>
    <scope>NUCLEOTIDE SEQUENCE [LARGE SCALE GENOMIC DNA]</scope>
    <source>
        <strain evidence="8 9">Mgn_IPT</strain>
    </source>
</reference>
<evidence type="ECO:0000256" key="1">
    <source>
        <dbReference type="ARBA" id="ARBA00022603"/>
    </source>
</evidence>
<dbReference type="RefSeq" id="WP_063626361.1">
    <property type="nucleotide sequence ID" value="NZ_LVLH01000052.1"/>
</dbReference>
<dbReference type="PANTHER" id="PTHR46098:SF1">
    <property type="entry name" value="TRNA (CYTOSINE(38)-C(5))-METHYLTRANSFERASE"/>
    <property type="match status" value="1"/>
</dbReference>
<dbReference type="InterPro" id="IPR018117">
    <property type="entry name" value="C5_DNA_meth_AS"/>
</dbReference>
<evidence type="ECO:0000256" key="7">
    <source>
        <dbReference type="RuleBase" id="RU000417"/>
    </source>
</evidence>